<evidence type="ECO:0000313" key="1">
    <source>
        <dbReference type="EMBL" id="PGH12914.1"/>
    </source>
</evidence>
<name>A0A2B7XMB7_POLH7</name>
<dbReference type="Proteomes" id="UP000224634">
    <property type="component" value="Unassembled WGS sequence"/>
</dbReference>
<comment type="caution">
    <text evidence="1">The sequence shown here is derived from an EMBL/GenBank/DDBJ whole genome shotgun (WGS) entry which is preliminary data.</text>
</comment>
<dbReference type="AlphaFoldDB" id="A0A2B7XMB7"/>
<protein>
    <submittedName>
        <fullName evidence="1">Uncharacterized protein</fullName>
    </submittedName>
</protein>
<sequence>MVLAGESTAKSNHGWNMTDSQVKWQADMLQVYEYYERNLPPLRCSEGNWTNLDTLQDSVIQ</sequence>
<keyword evidence="2" id="KW-1185">Reference proteome</keyword>
<proteinExistence type="predicted"/>
<accession>A0A2B7XMB7</accession>
<dbReference type="EMBL" id="PDNA01000110">
    <property type="protein sequence ID" value="PGH12914.1"/>
    <property type="molecule type" value="Genomic_DNA"/>
</dbReference>
<reference evidence="1 2" key="1">
    <citation type="submission" date="2017-10" db="EMBL/GenBank/DDBJ databases">
        <title>Comparative genomics in systemic dimorphic fungi from Ajellomycetaceae.</title>
        <authorList>
            <person name="Munoz J.F."/>
            <person name="Mcewen J.G."/>
            <person name="Clay O.K."/>
            <person name="Cuomo C.A."/>
        </authorList>
    </citation>
    <scope>NUCLEOTIDE SEQUENCE [LARGE SCALE GENOMIC DNA]</scope>
    <source>
        <strain evidence="1 2">UAMH7299</strain>
    </source>
</reference>
<organism evidence="1 2">
    <name type="scientific">Polytolypa hystricis (strain UAMH7299)</name>
    <dbReference type="NCBI Taxonomy" id="1447883"/>
    <lineage>
        <taxon>Eukaryota</taxon>
        <taxon>Fungi</taxon>
        <taxon>Dikarya</taxon>
        <taxon>Ascomycota</taxon>
        <taxon>Pezizomycotina</taxon>
        <taxon>Eurotiomycetes</taxon>
        <taxon>Eurotiomycetidae</taxon>
        <taxon>Onygenales</taxon>
        <taxon>Onygenales incertae sedis</taxon>
        <taxon>Polytolypa</taxon>
    </lineage>
</organism>
<evidence type="ECO:0000313" key="2">
    <source>
        <dbReference type="Proteomes" id="UP000224634"/>
    </source>
</evidence>
<gene>
    <name evidence="1" type="ORF">AJ80_06519</name>
</gene>